<protein>
    <submittedName>
        <fullName evidence="1">Uncharacterized protein</fullName>
    </submittedName>
</protein>
<organism evidence="1">
    <name type="scientific">Arundo donax</name>
    <name type="common">Giant reed</name>
    <name type="synonym">Donax arundinaceus</name>
    <dbReference type="NCBI Taxonomy" id="35708"/>
    <lineage>
        <taxon>Eukaryota</taxon>
        <taxon>Viridiplantae</taxon>
        <taxon>Streptophyta</taxon>
        <taxon>Embryophyta</taxon>
        <taxon>Tracheophyta</taxon>
        <taxon>Spermatophyta</taxon>
        <taxon>Magnoliopsida</taxon>
        <taxon>Liliopsida</taxon>
        <taxon>Poales</taxon>
        <taxon>Poaceae</taxon>
        <taxon>PACMAD clade</taxon>
        <taxon>Arundinoideae</taxon>
        <taxon>Arundineae</taxon>
        <taxon>Arundo</taxon>
    </lineage>
</organism>
<dbReference type="AlphaFoldDB" id="A0A0A9H5F2"/>
<reference evidence="1" key="1">
    <citation type="submission" date="2014-09" db="EMBL/GenBank/DDBJ databases">
        <authorList>
            <person name="Magalhaes I.L.F."/>
            <person name="Oliveira U."/>
            <person name="Santos F.R."/>
            <person name="Vidigal T.H.D.A."/>
            <person name="Brescovit A.D."/>
            <person name="Santos A.J."/>
        </authorList>
    </citation>
    <scope>NUCLEOTIDE SEQUENCE</scope>
    <source>
        <tissue evidence="1">Shoot tissue taken approximately 20 cm above the soil surface</tissue>
    </source>
</reference>
<accession>A0A0A9H5F2</accession>
<reference evidence="1" key="2">
    <citation type="journal article" date="2015" name="Data Brief">
        <title>Shoot transcriptome of the giant reed, Arundo donax.</title>
        <authorList>
            <person name="Barrero R.A."/>
            <person name="Guerrero F.D."/>
            <person name="Moolhuijzen P."/>
            <person name="Goolsby J.A."/>
            <person name="Tidwell J."/>
            <person name="Bellgard S.E."/>
            <person name="Bellgard M.I."/>
        </authorList>
    </citation>
    <scope>NUCLEOTIDE SEQUENCE</scope>
    <source>
        <tissue evidence="1">Shoot tissue taken approximately 20 cm above the soil surface</tissue>
    </source>
</reference>
<proteinExistence type="predicted"/>
<sequence length="37" mass="4261">MPETFVSQSLMAASNKNSKKCKFIYRDTTILHCLKEP</sequence>
<evidence type="ECO:0000313" key="1">
    <source>
        <dbReference type="EMBL" id="JAE31024.1"/>
    </source>
</evidence>
<dbReference type="EMBL" id="GBRH01166872">
    <property type="protein sequence ID" value="JAE31024.1"/>
    <property type="molecule type" value="Transcribed_RNA"/>
</dbReference>
<name>A0A0A9H5F2_ARUDO</name>